<dbReference type="RefSeq" id="XP_022461632.1">
    <property type="nucleotide sequence ID" value="XM_022600874.1"/>
</dbReference>
<dbReference type="Pfam" id="PF01138">
    <property type="entry name" value="RNase_PH"/>
    <property type="match status" value="1"/>
</dbReference>
<evidence type="ECO:0000256" key="3">
    <source>
        <dbReference type="ARBA" id="ARBA00006678"/>
    </source>
</evidence>
<dbReference type="AlphaFoldDB" id="W6MTB4"/>
<dbReference type="GO" id="GO:0071038">
    <property type="term" value="P:TRAMP-dependent tRNA surveillance pathway"/>
    <property type="evidence" value="ECO:0007669"/>
    <property type="project" value="EnsemblFungi"/>
</dbReference>
<gene>
    <name evidence="13" type="ORF">KUCA_T00005641001</name>
</gene>
<keyword evidence="14" id="KW-1185">Reference proteome</keyword>
<dbReference type="GO" id="GO:0034476">
    <property type="term" value="P:U5 snRNA 3'-end processing"/>
    <property type="evidence" value="ECO:0007669"/>
    <property type="project" value="EnsemblFungi"/>
</dbReference>
<keyword evidence="8" id="KW-0694">RNA-binding</keyword>
<dbReference type="GO" id="GO:0005730">
    <property type="term" value="C:nucleolus"/>
    <property type="evidence" value="ECO:0007669"/>
    <property type="project" value="UniProtKB-SubCell"/>
</dbReference>
<dbReference type="InterPro" id="IPR001247">
    <property type="entry name" value="ExoRNase_PH_dom1"/>
</dbReference>
<reference evidence="13" key="1">
    <citation type="submission" date="2013-12" db="EMBL/GenBank/DDBJ databases">
        <authorList>
            <person name="Genoscope - CEA"/>
        </authorList>
    </citation>
    <scope>NUCLEOTIDE SEQUENCE</scope>
    <source>
        <strain evidence="13">CBS 1993</strain>
    </source>
</reference>
<dbReference type="InterPro" id="IPR015847">
    <property type="entry name" value="ExoRNase_PH_dom2"/>
</dbReference>
<evidence type="ECO:0000313" key="13">
    <source>
        <dbReference type="EMBL" id="CDK29648.1"/>
    </source>
</evidence>
<organism evidence="13 14">
    <name type="scientific">Kuraishia capsulata CBS 1993</name>
    <dbReference type="NCBI Taxonomy" id="1382522"/>
    <lineage>
        <taxon>Eukaryota</taxon>
        <taxon>Fungi</taxon>
        <taxon>Dikarya</taxon>
        <taxon>Ascomycota</taxon>
        <taxon>Saccharomycotina</taxon>
        <taxon>Pichiomycetes</taxon>
        <taxon>Pichiales</taxon>
        <taxon>Pichiaceae</taxon>
        <taxon>Kuraishia</taxon>
    </lineage>
</organism>
<dbReference type="Pfam" id="PF03725">
    <property type="entry name" value="RNase_PH_C"/>
    <property type="match status" value="1"/>
</dbReference>
<dbReference type="GO" id="GO:0000177">
    <property type="term" value="C:cytoplasmic exosome (RNase complex)"/>
    <property type="evidence" value="ECO:0007669"/>
    <property type="project" value="EnsemblFungi"/>
</dbReference>
<comment type="similarity">
    <text evidence="3">Belongs to the RNase PH family.</text>
</comment>
<evidence type="ECO:0000256" key="10">
    <source>
        <dbReference type="ARBA" id="ARBA00077933"/>
    </source>
</evidence>
<dbReference type="SUPFAM" id="SSF54211">
    <property type="entry name" value="Ribosomal protein S5 domain 2-like"/>
    <property type="match status" value="1"/>
</dbReference>
<dbReference type="PANTHER" id="PTHR11097:SF14">
    <property type="entry name" value="EXOSOME COMPLEX COMPONENT RRP45"/>
    <property type="match status" value="1"/>
</dbReference>
<evidence type="ECO:0000256" key="5">
    <source>
        <dbReference type="ARBA" id="ARBA00022490"/>
    </source>
</evidence>
<comment type="subcellular location">
    <subcellularLocation>
        <location evidence="1">Cytoplasm</location>
    </subcellularLocation>
    <subcellularLocation>
        <location evidence="2">Nucleus</location>
        <location evidence="2">Nucleolus</location>
    </subcellularLocation>
</comment>
<dbReference type="Gene3D" id="3.30.230.70">
    <property type="entry name" value="GHMP Kinase, N-terminal domain"/>
    <property type="match status" value="1"/>
</dbReference>
<evidence type="ECO:0000313" key="14">
    <source>
        <dbReference type="Proteomes" id="UP000019384"/>
    </source>
</evidence>
<evidence type="ECO:0000259" key="11">
    <source>
        <dbReference type="Pfam" id="PF01138"/>
    </source>
</evidence>
<evidence type="ECO:0000256" key="1">
    <source>
        <dbReference type="ARBA" id="ARBA00004496"/>
    </source>
</evidence>
<dbReference type="GO" id="GO:0034475">
    <property type="term" value="P:U4 snRNA 3'-end processing"/>
    <property type="evidence" value="ECO:0007669"/>
    <property type="project" value="EnsemblFungi"/>
</dbReference>
<dbReference type="PANTHER" id="PTHR11097">
    <property type="entry name" value="EXOSOME COMPLEX EXONUCLEASE RIBOSOMAL RNA PROCESSING PROTEIN"/>
    <property type="match status" value="1"/>
</dbReference>
<dbReference type="Proteomes" id="UP000019384">
    <property type="component" value="Unassembled WGS sequence"/>
</dbReference>
<accession>W6MTB4</accession>
<dbReference type="SUPFAM" id="SSF55666">
    <property type="entry name" value="Ribonuclease PH domain 2-like"/>
    <property type="match status" value="1"/>
</dbReference>
<name>W6MTB4_9ASCO</name>
<feature type="domain" description="Exoribonuclease phosphorolytic" evidence="11">
    <location>
        <begin position="32"/>
        <end position="164"/>
    </location>
</feature>
<sequence length="304" mass="33756">MFKGFEVSSNEQAFTLETLKSGIRFDGRKLEEMRDIDIRLGDEYGYVEVRLGNTKAIVRISAQLAVPFEDRPYEGIFQISTEISPMAGPMFEAGRQSIDEVLISRLVEKAVRRSGALDLESLCIIAGSRCWAVRADVHFLDYDGNFIDATCLAVMVGLSHFKKPDIAINGEEIVLFSTDQRDPVPLSVLHIPLCVTFAFYNPNDVEENIKGSSSGELILVDPTMKEEAQSLGSMTLTLNKNREICQISKAGGLPIDAPVIMDCCSIAYSIVERLTEKIKQLLKDDEAKRIDINVQRALSAANDR</sequence>
<dbReference type="GO" id="GO:0034473">
    <property type="term" value="P:U1 snRNA 3'-end processing"/>
    <property type="evidence" value="ECO:0007669"/>
    <property type="project" value="EnsemblFungi"/>
</dbReference>
<dbReference type="HOGENOM" id="CLU_038194_0_0_1"/>
<dbReference type="InterPro" id="IPR020568">
    <property type="entry name" value="Ribosomal_Su5_D2-typ_SF"/>
</dbReference>
<evidence type="ECO:0000256" key="7">
    <source>
        <dbReference type="ARBA" id="ARBA00022835"/>
    </source>
</evidence>
<proteinExistence type="inferred from homology"/>
<dbReference type="GO" id="GO:0035925">
    <property type="term" value="F:mRNA 3'-UTR AU-rich region binding"/>
    <property type="evidence" value="ECO:0007669"/>
    <property type="project" value="TreeGrafter"/>
</dbReference>
<dbReference type="CDD" id="cd11368">
    <property type="entry name" value="RNase_PH_RRP45"/>
    <property type="match status" value="1"/>
</dbReference>
<evidence type="ECO:0000256" key="2">
    <source>
        <dbReference type="ARBA" id="ARBA00004604"/>
    </source>
</evidence>
<evidence type="ECO:0000256" key="6">
    <source>
        <dbReference type="ARBA" id="ARBA00022552"/>
    </source>
</evidence>
<evidence type="ECO:0000256" key="4">
    <source>
        <dbReference type="ARBA" id="ARBA00019572"/>
    </source>
</evidence>
<keyword evidence="6" id="KW-0698">rRNA processing</keyword>
<dbReference type="EMBL" id="HG793131">
    <property type="protein sequence ID" value="CDK29648.1"/>
    <property type="molecule type" value="Genomic_DNA"/>
</dbReference>
<dbReference type="STRING" id="1382522.W6MTB4"/>
<dbReference type="GO" id="GO:0071028">
    <property type="term" value="P:nuclear mRNA surveillance"/>
    <property type="evidence" value="ECO:0007669"/>
    <property type="project" value="TreeGrafter"/>
</dbReference>
<evidence type="ECO:0000256" key="9">
    <source>
        <dbReference type="ARBA" id="ARBA00023242"/>
    </source>
</evidence>
<dbReference type="GO" id="GO:0016075">
    <property type="term" value="P:rRNA catabolic process"/>
    <property type="evidence" value="ECO:0007669"/>
    <property type="project" value="TreeGrafter"/>
</dbReference>
<dbReference type="InterPro" id="IPR050590">
    <property type="entry name" value="Exosome_comp_Rrp42_subfam"/>
</dbReference>
<dbReference type="FunFam" id="3.30.230.70:FF:000005">
    <property type="entry name" value="Exosome complex component RRP45"/>
    <property type="match status" value="1"/>
</dbReference>
<dbReference type="GO" id="GO:0071035">
    <property type="term" value="P:nuclear polyadenylation-dependent rRNA catabolic process"/>
    <property type="evidence" value="ECO:0007669"/>
    <property type="project" value="EnsemblFungi"/>
</dbReference>
<protein>
    <recommendedName>
        <fullName evidence="4">Exosome complex component RRP45</fullName>
    </recommendedName>
    <alternativeName>
        <fullName evidence="10">Ribosomal RNA-processing protein 45</fullName>
    </alternativeName>
</protein>
<feature type="domain" description="Exoribonuclease phosphorolytic" evidence="12">
    <location>
        <begin position="190"/>
        <end position="269"/>
    </location>
</feature>
<dbReference type="InterPro" id="IPR033100">
    <property type="entry name" value="Rrp45"/>
</dbReference>
<keyword evidence="9" id="KW-0539">Nucleus</keyword>
<evidence type="ECO:0000259" key="12">
    <source>
        <dbReference type="Pfam" id="PF03725"/>
    </source>
</evidence>
<dbReference type="GO" id="GO:0000467">
    <property type="term" value="P:exonucleolytic trimming to generate mature 3'-end of 5.8S rRNA from tricistronic rRNA transcript (SSU-rRNA, 5.8S rRNA, LSU-rRNA)"/>
    <property type="evidence" value="ECO:0007669"/>
    <property type="project" value="EnsemblFungi"/>
</dbReference>
<dbReference type="GeneID" id="34523020"/>
<dbReference type="OrthoDB" id="10264038at2759"/>
<dbReference type="InterPro" id="IPR027408">
    <property type="entry name" value="PNPase/RNase_PH_dom_sf"/>
</dbReference>
<keyword evidence="5" id="KW-0963">Cytoplasm</keyword>
<keyword evidence="7" id="KW-0271">Exosome</keyword>
<dbReference type="GO" id="GO:0000176">
    <property type="term" value="C:nuclear exosome (RNase complex)"/>
    <property type="evidence" value="ECO:0007669"/>
    <property type="project" value="EnsemblFungi"/>
</dbReference>
<reference evidence="13" key="2">
    <citation type="submission" date="2014-02" db="EMBL/GenBank/DDBJ databases">
        <title>Complete DNA sequence of /Kuraishia capsulata/ illustrates novel genomic features among budding yeasts (/Saccharomycotina/).</title>
        <authorList>
            <person name="Morales L."/>
            <person name="Noel B."/>
            <person name="Porcel B."/>
            <person name="Marcet-Houben M."/>
            <person name="Hullo M-F."/>
            <person name="Sacerdot C."/>
            <person name="Tekaia F."/>
            <person name="Leh-Louis V."/>
            <person name="Despons L."/>
            <person name="Khanna V."/>
            <person name="Aury J-M."/>
            <person name="Barbe V."/>
            <person name="Couloux A."/>
            <person name="Labadie K."/>
            <person name="Pelletier E."/>
            <person name="Souciet J-L."/>
            <person name="Boekhout T."/>
            <person name="Gabaldon T."/>
            <person name="Wincker P."/>
            <person name="Dujon B."/>
        </authorList>
    </citation>
    <scope>NUCLEOTIDE SEQUENCE</scope>
    <source>
        <strain evidence="13">CBS 1993</strain>
    </source>
</reference>
<dbReference type="InterPro" id="IPR036345">
    <property type="entry name" value="ExoRNase_PH_dom2_sf"/>
</dbReference>
<evidence type="ECO:0000256" key="8">
    <source>
        <dbReference type="ARBA" id="ARBA00022884"/>
    </source>
</evidence>